<sequence length="130" mass="14563">MSAIPTEWGEPDSRLGVYYELLWIGLAVVVLAALAYWEPFSITVSITPQRLAGATILGVVLGIAVMYVSFVNERFQRLWADFRIRFISLFVLIMGGQLGLAVAPTWTVLTMLATFLTLIPLRLAIYLRTR</sequence>
<gene>
    <name evidence="2" type="ORF">SAMN05192561_105101</name>
</gene>
<name>A0A1H6J117_9EURY</name>
<evidence type="ECO:0000313" key="2">
    <source>
        <dbReference type="EMBL" id="SEH53803.1"/>
    </source>
</evidence>
<dbReference type="OrthoDB" id="322187at2157"/>
<keyword evidence="1" id="KW-1133">Transmembrane helix</keyword>
<evidence type="ECO:0000256" key="1">
    <source>
        <dbReference type="SAM" id="Phobius"/>
    </source>
</evidence>
<keyword evidence="1" id="KW-0472">Membrane</keyword>
<proteinExistence type="predicted"/>
<accession>A0A1H6J117</accession>
<feature type="transmembrane region" description="Helical" evidence="1">
    <location>
        <begin position="51"/>
        <end position="70"/>
    </location>
</feature>
<feature type="transmembrane region" description="Helical" evidence="1">
    <location>
        <begin position="21"/>
        <end position="39"/>
    </location>
</feature>
<reference evidence="2 3" key="1">
    <citation type="submission" date="2016-10" db="EMBL/GenBank/DDBJ databases">
        <authorList>
            <person name="de Groot N.N."/>
        </authorList>
    </citation>
    <scope>NUCLEOTIDE SEQUENCE [LARGE SCALE GENOMIC DNA]</scope>
    <source>
        <strain evidence="2 3">IBRC-M10418</strain>
    </source>
</reference>
<evidence type="ECO:0000313" key="3">
    <source>
        <dbReference type="Proteomes" id="UP000199215"/>
    </source>
</evidence>
<dbReference type="RefSeq" id="WP_092817118.1">
    <property type="nucleotide sequence ID" value="NZ_FNWU01000005.1"/>
</dbReference>
<keyword evidence="1" id="KW-0812">Transmembrane</keyword>
<dbReference type="EMBL" id="FNWU01000005">
    <property type="protein sequence ID" value="SEH53803.1"/>
    <property type="molecule type" value="Genomic_DNA"/>
</dbReference>
<keyword evidence="3" id="KW-1185">Reference proteome</keyword>
<dbReference type="Proteomes" id="UP000199215">
    <property type="component" value="Unassembled WGS sequence"/>
</dbReference>
<organism evidence="2 3">
    <name type="scientific">Halopenitus malekzadehii</name>
    <dbReference type="NCBI Taxonomy" id="1267564"/>
    <lineage>
        <taxon>Archaea</taxon>
        <taxon>Methanobacteriati</taxon>
        <taxon>Methanobacteriota</taxon>
        <taxon>Stenosarchaea group</taxon>
        <taxon>Halobacteria</taxon>
        <taxon>Halobacteriales</taxon>
        <taxon>Haloferacaceae</taxon>
        <taxon>Halopenitus</taxon>
    </lineage>
</organism>
<dbReference type="AlphaFoldDB" id="A0A1H6J117"/>
<feature type="transmembrane region" description="Helical" evidence="1">
    <location>
        <begin position="106"/>
        <end position="127"/>
    </location>
</feature>
<protein>
    <submittedName>
        <fullName evidence="2">Uncharacterized protein</fullName>
    </submittedName>
</protein>
<feature type="transmembrane region" description="Helical" evidence="1">
    <location>
        <begin position="82"/>
        <end position="100"/>
    </location>
</feature>